<accession>A0A918TKM6</accession>
<proteinExistence type="predicted"/>
<evidence type="ECO:0000256" key="1">
    <source>
        <dbReference type="SAM" id="SignalP"/>
    </source>
</evidence>
<dbReference type="Proteomes" id="UP000638981">
    <property type="component" value="Unassembled WGS sequence"/>
</dbReference>
<reference evidence="2" key="2">
    <citation type="submission" date="2020-09" db="EMBL/GenBank/DDBJ databases">
        <authorList>
            <person name="Sun Q."/>
            <person name="Kim S."/>
        </authorList>
    </citation>
    <scope>NUCLEOTIDE SEQUENCE</scope>
    <source>
        <strain evidence="2">KCTC 23310</strain>
    </source>
</reference>
<reference evidence="2" key="1">
    <citation type="journal article" date="2014" name="Int. J. Syst. Evol. Microbiol.">
        <title>Complete genome sequence of Corynebacterium casei LMG S-19264T (=DSM 44701T), isolated from a smear-ripened cheese.</title>
        <authorList>
            <consortium name="US DOE Joint Genome Institute (JGI-PGF)"/>
            <person name="Walter F."/>
            <person name="Albersmeier A."/>
            <person name="Kalinowski J."/>
            <person name="Ruckert C."/>
        </authorList>
    </citation>
    <scope>NUCLEOTIDE SEQUENCE</scope>
    <source>
        <strain evidence="2">KCTC 23310</strain>
    </source>
</reference>
<comment type="caution">
    <text evidence="2">The sequence shown here is derived from an EMBL/GenBank/DDBJ whole genome shotgun (WGS) entry which is preliminary data.</text>
</comment>
<protein>
    <submittedName>
        <fullName evidence="2">Uncharacterized protein</fullName>
    </submittedName>
</protein>
<gene>
    <name evidence="2" type="ORF">GCM10007315_13120</name>
</gene>
<feature type="chain" id="PRO_5036949907" evidence="1">
    <location>
        <begin position="24"/>
        <end position="171"/>
    </location>
</feature>
<name>A0A918TKM6_9RHOB</name>
<dbReference type="RefSeq" id="WP_189410822.1">
    <property type="nucleotide sequence ID" value="NZ_BMYJ01000003.1"/>
</dbReference>
<sequence>MNSKFFAAVAVGLSLFATQQAQACLVAGGVRFQYIQFADVVVIGKIENYRKIMTVQTVVATTESLEVERSVQNEYVSFDILIQETLRGDAVGRISVVWKNDRRLDPASLAKGSKLIALIAPDSPGPDPSEDVLPRVESELMSVIEPLCALPLILTVPSEDEQHVREMLAYD</sequence>
<dbReference type="EMBL" id="BMYJ01000003">
    <property type="protein sequence ID" value="GHC52038.1"/>
    <property type="molecule type" value="Genomic_DNA"/>
</dbReference>
<keyword evidence="1" id="KW-0732">Signal</keyword>
<dbReference type="AlphaFoldDB" id="A0A918TKM6"/>
<evidence type="ECO:0000313" key="3">
    <source>
        <dbReference type="Proteomes" id="UP000638981"/>
    </source>
</evidence>
<keyword evidence="3" id="KW-1185">Reference proteome</keyword>
<organism evidence="2 3">
    <name type="scientific">Neogemmobacter tilapiae</name>
    <dbReference type="NCBI Taxonomy" id="875041"/>
    <lineage>
        <taxon>Bacteria</taxon>
        <taxon>Pseudomonadati</taxon>
        <taxon>Pseudomonadota</taxon>
        <taxon>Alphaproteobacteria</taxon>
        <taxon>Rhodobacterales</taxon>
        <taxon>Paracoccaceae</taxon>
        <taxon>Neogemmobacter</taxon>
    </lineage>
</organism>
<feature type="signal peptide" evidence="1">
    <location>
        <begin position="1"/>
        <end position="23"/>
    </location>
</feature>
<evidence type="ECO:0000313" key="2">
    <source>
        <dbReference type="EMBL" id="GHC52038.1"/>
    </source>
</evidence>